<keyword evidence="3" id="KW-1185">Reference proteome</keyword>
<evidence type="ECO:0000313" key="2">
    <source>
        <dbReference type="EMBL" id="TWO33471.1"/>
    </source>
</evidence>
<dbReference type="Proteomes" id="UP000295814">
    <property type="component" value="Unassembled WGS sequence"/>
</dbReference>
<feature type="coiled-coil region" evidence="1">
    <location>
        <begin position="89"/>
        <end position="147"/>
    </location>
</feature>
<dbReference type="AlphaFoldDB" id="A0A562YGI0"/>
<reference evidence="2 3" key="2">
    <citation type="submission" date="2019-07" db="EMBL/GenBank/DDBJ databases">
        <title>Seonamhaeicola sp. W255 draft genome.</title>
        <authorList>
            <person name="Zhang X.-Y."/>
            <person name="Zhang R."/>
            <person name="Zhong Y.-L."/>
            <person name="Du Z.-J."/>
        </authorList>
    </citation>
    <scope>NUCLEOTIDE SEQUENCE [LARGE SCALE GENOMIC DNA]</scope>
    <source>
        <strain evidence="2 3">W255</strain>
    </source>
</reference>
<name>A0A562YGI0_9FLAO</name>
<accession>A0A562YGI0</accession>
<feature type="coiled-coil region" evidence="1">
    <location>
        <begin position="10"/>
        <end position="55"/>
    </location>
</feature>
<gene>
    <name evidence="2" type="ORF">E1J38_006135</name>
</gene>
<reference evidence="2 3" key="1">
    <citation type="submission" date="2019-03" db="EMBL/GenBank/DDBJ databases">
        <authorList>
            <person name="Zhong Y.L."/>
        </authorList>
    </citation>
    <scope>NUCLEOTIDE SEQUENCE [LARGE SCALE GENOMIC DNA]</scope>
    <source>
        <strain evidence="2 3">W255</strain>
    </source>
</reference>
<protein>
    <submittedName>
        <fullName evidence="2">Uncharacterized protein</fullName>
    </submittedName>
</protein>
<sequence length="201" mass="23549">MKTIEDNRFIDNVVETLRKAAIEIEELQVQAALGKAEAKDKYEEVKKKFNHVLHEAKTKIEAGREKTKDIHSKFDELRVQLELGKAEGLDAFKAQKKSLLAKLHEIEMQIKTNKRLNDIYAFVLLEIEKFKIKLEVLEQKFEKGKANTKASFEKGKNEFNVFIEQIKTKYGSKKEETKWEHFQDEISEAFTHFKRAFMQPS</sequence>
<keyword evidence="1" id="KW-0175">Coiled coil</keyword>
<dbReference type="EMBL" id="SMZJ02000003">
    <property type="protein sequence ID" value="TWO33471.1"/>
    <property type="molecule type" value="Genomic_DNA"/>
</dbReference>
<evidence type="ECO:0000313" key="3">
    <source>
        <dbReference type="Proteomes" id="UP000295814"/>
    </source>
</evidence>
<evidence type="ECO:0000256" key="1">
    <source>
        <dbReference type="SAM" id="Coils"/>
    </source>
</evidence>
<dbReference type="OrthoDB" id="1434642at2"/>
<organism evidence="2 3">
    <name type="scientific">Seonamhaeicola sediminis</name>
    <dbReference type="NCBI Taxonomy" id="2528206"/>
    <lineage>
        <taxon>Bacteria</taxon>
        <taxon>Pseudomonadati</taxon>
        <taxon>Bacteroidota</taxon>
        <taxon>Flavobacteriia</taxon>
        <taxon>Flavobacteriales</taxon>
        <taxon>Flavobacteriaceae</taxon>
    </lineage>
</organism>
<dbReference type="RefSeq" id="WP_133356292.1">
    <property type="nucleotide sequence ID" value="NZ_SMZJ02000003.1"/>
</dbReference>
<comment type="caution">
    <text evidence="2">The sequence shown here is derived from an EMBL/GenBank/DDBJ whole genome shotgun (WGS) entry which is preliminary data.</text>
</comment>
<proteinExistence type="predicted"/>